<feature type="signal peptide" evidence="1">
    <location>
        <begin position="1"/>
        <end position="19"/>
    </location>
</feature>
<dbReference type="GO" id="GO:0004180">
    <property type="term" value="F:carboxypeptidase activity"/>
    <property type="evidence" value="ECO:0007669"/>
    <property type="project" value="UniProtKB-KW"/>
</dbReference>
<keyword evidence="2" id="KW-0378">Hydrolase</keyword>
<sequence length="257" mass="27647">MKKILLLIAILITPAAANADALTGGVSTVGLGNKVVDANTNAPIAGAQISLPKQNYSTKSDRNGNFNLDANFSGNTIMSVEKDGYKPFSLTIDEHIAAKPMILGIQKSNGKEVVIESAMLHLGDDNYSAGSANSDQFKLKAIGPFYTKTFRMSANTLSLTNFLVIGSIIGIDTAMARSMGQNSIRNSFASPPEVYFNGTKIAEIQLNGDNQKIKLPNSLIRADNINEVTIQTGKNLTQHAYVDYDDIELMNLSIQSE</sequence>
<protein>
    <submittedName>
        <fullName evidence="2">Carboxypeptidase-like regulatory domain-containing protein</fullName>
    </submittedName>
</protein>
<proteinExistence type="predicted"/>
<keyword evidence="1" id="KW-0732">Signal</keyword>
<gene>
    <name evidence="2" type="ORF">IAC10_11770</name>
</gene>
<feature type="chain" id="PRO_5039108492" evidence="1">
    <location>
        <begin position="20"/>
        <end position="257"/>
    </location>
</feature>
<dbReference type="EMBL" id="DVIU01000234">
    <property type="protein sequence ID" value="HIS37283.1"/>
    <property type="molecule type" value="Genomic_DNA"/>
</dbReference>
<dbReference type="InterPro" id="IPR008969">
    <property type="entry name" value="CarboxyPept-like_regulatory"/>
</dbReference>
<name>A0A9D1F0Q6_9BACT</name>
<reference evidence="2" key="2">
    <citation type="journal article" date="2021" name="PeerJ">
        <title>Extensive microbial diversity within the chicken gut microbiome revealed by metagenomics and culture.</title>
        <authorList>
            <person name="Gilroy R."/>
            <person name="Ravi A."/>
            <person name="Getino M."/>
            <person name="Pursley I."/>
            <person name="Horton D.L."/>
            <person name="Alikhan N.F."/>
            <person name="Baker D."/>
            <person name="Gharbi K."/>
            <person name="Hall N."/>
            <person name="Watson M."/>
            <person name="Adriaenssens E.M."/>
            <person name="Foster-Nyarko E."/>
            <person name="Jarju S."/>
            <person name="Secka A."/>
            <person name="Antonio M."/>
            <person name="Oren A."/>
            <person name="Chaudhuri R.R."/>
            <person name="La Ragione R."/>
            <person name="Hildebrand F."/>
            <person name="Pallen M.J."/>
        </authorList>
    </citation>
    <scope>NUCLEOTIDE SEQUENCE</scope>
    <source>
        <strain evidence="2">6276</strain>
    </source>
</reference>
<organism evidence="2 3">
    <name type="scientific">Candidatus Scatousia excrementigallinarum</name>
    <dbReference type="NCBI Taxonomy" id="2840935"/>
    <lineage>
        <taxon>Bacteria</taxon>
        <taxon>Candidatus Scatousia</taxon>
    </lineage>
</organism>
<dbReference type="SUPFAM" id="SSF49464">
    <property type="entry name" value="Carboxypeptidase regulatory domain-like"/>
    <property type="match status" value="1"/>
</dbReference>
<keyword evidence="2" id="KW-0121">Carboxypeptidase</keyword>
<evidence type="ECO:0000313" key="2">
    <source>
        <dbReference type="EMBL" id="HIS37283.1"/>
    </source>
</evidence>
<evidence type="ECO:0000256" key="1">
    <source>
        <dbReference type="SAM" id="SignalP"/>
    </source>
</evidence>
<keyword evidence="2" id="KW-0645">Protease</keyword>
<reference evidence="2" key="1">
    <citation type="submission" date="2020-10" db="EMBL/GenBank/DDBJ databases">
        <authorList>
            <person name="Gilroy R."/>
        </authorList>
    </citation>
    <scope>NUCLEOTIDE SEQUENCE</scope>
    <source>
        <strain evidence="2">6276</strain>
    </source>
</reference>
<accession>A0A9D1F0Q6</accession>
<dbReference type="AlphaFoldDB" id="A0A9D1F0Q6"/>
<dbReference type="Proteomes" id="UP000823928">
    <property type="component" value="Unassembled WGS sequence"/>
</dbReference>
<dbReference type="Pfam" id="PF13715">
    <property type="entry name" value="CarbopepD_reg_2"/>
    <property type="match status" value="1"/>
</dbReference>
<evidence type="ECO:0000313" key="3">
    <source>
        <dbReference type="Proteomes" id="UP000823928"/>
    </source>
</evidence>
<dbReference type="Gene3D" id="2.60.40.1120">
    <property type="entry name" value="Carboxypeptidase-like, regulatory domain"/>
    <property type="match status" value="1"/>
</dbReference>
<comment type="caution">
    <text evidence="2">The sequence shown here is derived from an EMBL/GenBank/DDBJ whole genome shotgun (WGS) entry which is preliminary data.</text>
</comment>